<dbReference type="OrthoDB" id="9809781at2"/>
<dbReference type="PANTHER" id="PTHR10161">
    <property type="entry name" value="TARTRATE-RESISTANT ACID PHOSPHATASE TYPE 5"/>
    <property type="match status" value="1"/>
</dbReference>
<dbReference type="InterPro" id="IPR051558">
    <property type="entry name" value="Metallophosphoesterase_PAP"/>
</dbReference>
<proteinExistence type="predicted"/>
<dbReference type="Proteomes" id="UP000010164">
    <property type="component" value="Unassembled WGS sequence"/>
</dbReference>
<dbReference type="eggNOG" id="COG1409">
    <property type="taxonomic scope" value="Bacteria"/>
</dbReference>
<dbReference type="GO" id="GO:0016787">
    <property type="term" value="F:hydrolase activity"/>
    <property type="evidence" value="ECO:0007669"/>
    <property type="project" value="UniProtKB-KW"/>
</dbReference>
<dbReference type="InterPro" id="IPR029052">
    <property type="entry name" value="Metallo-depent_PP-like"/>
</dbReference>
<evidence type="ECO:0000259" key="3">
    <source>
        <dbReference type="Pfam" id="PF00149"/>
    </source>
</evidence>
<evidence type="ECO:0000313" key="4">
    <source>
        <dbReference type="EMBL" id="EKF76142.1"/>
    </source>
</evidence>
<name>L0WIY0_9GAMM</name>
<dbReference type="EMBL" id="AMRJ01000001">
    <property type="protein sequence ID" value="EKF76142.1"/>
    <property type="molecule type" value="Genomic_DNA"/>
</dbReference>
<dbReference type="Pfam" id="PF00149">
    <property type="entry name" value="Metallophos"/>
    <property type="match status" value="1"/>
</dbReference>
<dbReference type="AlphaFoldDB" id="L0WIY0"/>
<dbReference type="SUPFAM" id="SSF56300">
    <property type="entry name" value="Metallo-dependent phosphatases"/>
    <property type="match status" value="1"/>
</dbReference>
<reference evidence="4 5" key="1">
    <citation type="journal article" date="2012" name="J. Bacteriol.">
        <title>Genome Sequence of the Alkane-Degrading Bacterium Alcanivorax hongdengensis Type Strain A-11-3.</title>
        <authorList>
            <person name="Lai Q."/>
            <person name="Shao Z."/>
        </authorList>
    </citation>
    <scope>NUCLEOTIDE SEQUENCE [LARGE SCALE GENOMIC DNA]</scope>
    <source>
        <strain evidence="4 5">A-11-3</strain>
    </source>
</reference>
<dbReference type="RefSeq" id="WP_008927505.1">
    <property type="nucleotide sequence ID" value="NZ_AMRJ01000001.1"/>
</dbReference>
<dbReference type="STRING" id="1177179.A11A3_01570"/>
<feature type="domain" description="Calcineurin-like phosphoesterase" evidence="3">
    <location>
        <begin position="43"/>
        <end position="231"/>
    </location>
</feature>
<dbReference type="PATRIC" id="fig|1177179.3.peg.307"/>
<dbReference type="InterPro" id="IPR004843">
    <property type="entry name" value="Calcineurin-like_PHP"/>
</dbReference>
<evidence type="ECO:0000256" key="2">
    <source>
        <dbReference type="ARBA" id="ARBA00022801"/>
    </source>
</evidence>
<evidence type="ECO:0000313" key="5">
    <source>
        <dbReference type="Proteomes" id="UP000010164"/>
    </source>
</evidence>
<keyword evidence="5" id="KW-1185">Reference proteome</keyword>
<dbReference type="Gene3D" id="3.60.21.10">
    <property type="match status" value="1"/>
</dbReference>
<keyword evidence="1" id="KW-0732">Signal</keyword>
<dbReference type="PANTHER" id="PTHR10161:SF14">
    <property type="entry name" value="TARTRATE-RESISTANT ACID PHOSPHATASE TYPE 5"/>
    <property type="match status" value="1"/>
</dbReference>
<accession>L0WIY0</accession>
<evidence type="ECO:0000256" key="1">
    <source>
        <dbReference type="ARBA" id="ARBA00022729"/>
    </source>
</evidence>
<organism evidence="4 5">
    <name type="scientific">Alcanivorax hongdengensis A-11-3</name>
    <dbReference type="NCBI Taxonomy" id="1177179"/>
    <lineage>
        <taxon>Bacteria</taxon>
        <taxon>Pseudomonadati</taxon>
        <taxon>Pseudomonadota</taxon>
        <taxon>Gammaproteobacteria</taxon>
        <taxon>Oceanospirillales</taxon>
        <taxon>Alcanivoracaceae</taxon>
        <taxon>Alcanivorax</taxon>
    </lineage>
</organism>
<protein>
    <submittedName>
        <fullName evidence="4">Putative metallo-dependent phosphatase</fullName>
    </submittedName>
</protein>
<sequence>MGRRLRTLVLLLLIPLSALVLTWWWHVPHGPWLIHNQPLAGQKICVIGDGGWGNDASQAIGRALVTLQCDQVRYLGDLVYPSGIQSVDDPLLKARFLDPLKPALDAGIPVYLVLGNHDWKGNARAWLTLARQNPLIHFPHYYYFEQWPDACAFSLETTWLEKWYYLRRQGNWLDSALNNARQHHCRFSLGFAHHPLVSSGSHGEAGPNLQLSLNDRLFGRLDLYLSGHEHILSDEGSYQGTRQLISGSASINNDLGLPSQEQRFTRATHGVLTLVLHDDNGTMTADYRFYSVLGNPREPLITLLWQGDKVGQGIRPAP</sequence>
<gene>
    <name evidence="4" type="ORF">A11A3_01570</name>
</gene>
<keyword evidence="2" id="KW-0378">Hydrolase</keyword>
<comment type="caution">
    <text evidence="4">The sequence shown here is derived from an EMBL/GenBank/DDBJ whole genome shotgun (WGS) entry which is preliminary data.</text>
</comment>